<dbReference type="EMBL" id="BSTI01000010">
    <property type="protein sequence ID" value="GLY68127.1"/>
    <property type="molecule type" value="Genomic_DNA"/>
</dbReference>
<dbReference type="InterPro" id="IPR011701">
    <property type="entry name" value="MFS"/>
</dbReference>
<comment type="subcellular location">
    <subcellularLocation>
        <location evidence="1">Cell membrane</location>
        <topology evidence="1">Multi-pass membrane protein</topology>
    </subcellularLocation>
</comment>
<feature type="transmembrane region" description="Helical" evidence="7">
    <location>
        <begin position="105"/>
        <end position="125"/>
    </location>
</feature>
<dbReference type="GO" id="GO:0005886">
    <property type="term" value="C:plasma membrane"/>
    <property type="evidence" value="ECO:0007669"/>
    <property type="project" value="UniProtKB-SubCell"/>
</dbReference>
<dbReference type="GO" id="GO:0022857">
    <property type="term" value="F:transmembrane transporter activity"/>
    <property type="evidence" value="ECO:0007669"/>
    <property type="project" value="InterPro"/>
</dbReference>
<evidence type="ECO:0000256" key="3">
    <source>
        <dbReference type="ARBA" id="ARBA00022475"/>
    </source>
</evidence>
<dbReference type="InterPro" id="IPR020846">
    <property type="entry name" value="MFS_dom"/>
</dbReference>
<sequence length="433" mass="46228">MPPSAKRAARAAFLGFGVDYFDIYLPVVALAPAIHYFQPTSISPTLESTLFYVTFAVTLIGRPIGSAIFGSLSDKIGRRRSTLIAVAGFTVATMLMAALPGYATWGWAGLGCLMALRLIGGVFMGGEYTSANPLALEACPKSRRGIVGAFVAAAYPVGYIAISVVTLPLLAWLPKAGPGSAYSVWGWRIPFVVGGILGLAFFWYFYRSIEESKVWQASSEPAKRRQPIRELGRGTNVRRLVQAFVLMSGLWFAVQAIISPTSSLLINSLKQDPGAVTAALLFSNAVLFAGYLWLGHLGQRYGRRKVLIIAGAGTGTVSAVMFLLAVSILDGGGNFVLAMVLYTVALVIGVSPYGIATVYLLEAFPTRVRASGYGIAYSFSLIIPSCYSFYMLGLSSVMPYAYTPVPLIVLSGVLTVIGAKLGPETRDTEFAEA</sequence>
<organism evidence="9 10">
    <name type="scientific">Amycolatopsis taiwanensis</name>
    <dbReference type="NCBI Taxonomy" id="342230"/>
    <lineage>
        <taxon>Bacteria</taxon>
        <taxon>Bacillati</taxon>
        <taxon>Actinomycetota</taxon>
        <taxon>Actinomycetes</taxon>
        <taxon>Pseudonocardiales</taxon>
        <taxon>Pseudonocardiaceae</taxon>
        <taxon>Amycolatopsis</taxon>
    </lineage>
</organism>
<keyword evidence="5 7" id="KW-1133">Transmembrane helix</keyword>
<name>A0A9W6R5V9_9PSEU</name>
<dbReference type="InterPro" id="IPR036259">
    <property type="entry name" value="MFS_trans_sf"/>
</dbReference>
<protein>
    <submittedName>
        <fullName evidence="9">MFS transporter</fullName>
    </submittedName>
</protein>
<comment type="caution">
    <text evidence="9">The sequence shown here is derived from an EMBL/GenBank/DDBJ whole genome shotgun (WGS) entry which is preliminary data.</text>
</comment>
<dbReference type="PANTHER" id="PTHR43045:SF4">
    <property type="entry name" value="TRANSPORTER YDFJ-RELATED"/>
    <property type="match status" value="1"/>
</dbReference>
<keyword evidence="4 7" id="KW-0812">Transmembrane</keyword>
<evidence type="ECO:0000256" key="5">
    <source>
        <dbReference type="ARBA" id="ARBA00022989"/>
    </source>
</evidence>
<feature type="transmembrane region" description="Helical" evidence="7">
    <location>
        <begin position="240"/>
        <end position="258"/>
    </location>
</feature>
<gene>
    <name evidence="9" type="ORF">Atai01_47460</name>
</gene>
<keyword evidence="3" id="KW-1003">Cell membrane</keyword>
<evidence type="ECO:0000256" key="7">
    <source>
        <dbReference type="SAM" id="Phobius"/>
    </source>
</evidence>
<dbReference type="InterPro" id="IPR005829">
    <property type="entry name" value="Sugar_transporter_CS"/>
</dbReference>
<evidence type="ECO:0000256" key="4">
    <source>
        <dbReference type="ARBA" id="ARBA00022692"/>
    </source>
</evidence>
<keyword evidence="2" id="KW-0813">Transport</keyword>
<feature type="transmembrane region" description="Helical" evidence="7">
    <location>
        <begin position="373"/>
        <end position="394"/>
    </location>
</feature>
<evidence type="ECO:0000313" key="10">
    <source>
        <dbReference type="Proteomes" id="UP001165136"/>
    </source>
</evidence>
<evidence type="ECO:0000259" key="8">
    <source>
        <dbReference type="PROSITE" id="PS50850"/>
    </source>
</evidence>
<feature type="transmembrane region" description="Helical" evidence="7">
    <location>
        <begin position="400"/>
        <end position="419"/>
    </location>
</feature>
<dbReference type="Gene3D" id="1.20.1250.20">
    <property type="entry name" value="MFS general substrate transporter like domains"/>
    <property type="match status" value="2"/>
</dbReference>
<reference evidence="9" key="1">
    <citation type="submission" date="2023-03" db="EMBL/GenBank/DDBJ databases">
        <title>Amycolatopsis taiwanensis NBRC 103393.</title>
        <authorList>
            <person name="Ichikawa N."/>
            <person name="Sato H."/>
            <person name="Tonouchi N."/>
        </authorList>
    </citation>
    <scope>NUCLEOTIDE SEQUENCE</scope>
    <source>
        <strain evidence="9">NBRC 103393</strain>
    </source>
</reference>
<keyword evidence="10" id="KW-1185">Reference proteome</keyword>
<evidence type="ECO:0000256" key="2">
    <source>
        <dbReference type="ARBA" id="ARBA00022448"/>
    </source>
</evidence>
<proteinExistence type="predicted"/>
<keyword evidence="6 7" id="KW-0472">Membrane</keyword>
<feature type="transmembrane region" description="Helical" evidence="7">
    <location>
        <begin position="12"/>
        <end position="37"/>
    </location>
</feature>
<evidence type="ECO:0000256" key="6">
    <source>
        <dbReference type="ARBA" id="ARBA00023136"/>
    </source>
</evidence>
<accession>A0A9W6R5V9</accession>
<evidence type="ECO:0000313" key="9">
    <source>
        <dbReference type="EMBL" id="GLY68127.1"/>
    </source>
</evidence>
<feature type="domain" description="Major facilitator superfamily (MFS) profile" evidence="8">
    <location>
        <begin position="8"/>
        <end position="426"/>
    </location>
</feature>
<feature type="transmembrane region" description="Helical" evidence="7">
    <location>
        <begin position="49"/>
        <end position="69"/>
    </location>
</feature>
<feature type="transmembrane region" description="Helical" evidence="7">
    <location>
        <begin position="274"/>
        <end position="294"/>
    </location>
</feature>
<feature type="transmembrane region" description="Helical" evidence="7">
    <location>
        <begin position="185"/>
        <end position="206"/>
    </location>
</feature>
<feature type="transmembrane region" description="Helical" evidence="7">
    <location>
        <begin position="306"/>
        <end position="329"/>
    </location>
</feature>
<feature type="transmembrane region" description="Helical" evidence="7">
    <location>
        <begin position="146"/>
        <end position="173"/>
    </location>
</feature>
<dbReference type="AlphaFoldDB" id="A0A9W6R5V9"/>
<feature type="transmembrane region" description="Helical" evidence="7">
    <location>
        <begin position="335"/>
        <end position="361"/>
    </location>
</feature>
<evidence type="ECO:0000256" key="1">
    <source>
        <dbReference type="ARBA" id="ARBA00004651"/>
    </source>
</evidence>
<dbReference type="SUPFAM" id="SSF103473">
    <property type="entry name" value="MFS general substrate transporter"/>
    <property type="match status" value="1"/>
</dbReference>
<dbReference type="Proteomes" id="UP001165136">
    <property type="component" value="Unassembled WGS sequence"/>
</dbReference>
<dbReference type="PROSITE" id="PS00217">
    <property type="entry name" value="SUGAR_TRANSPORT_2"/>
    <property type="match status" value="1"/>
</dbReference>
<dbReference type="Pfam" id="PF07690">
    <property type="entry name" value="MFS_1"/>
    <property type="match status" value="1"/>
</dbReference>
<feature type="transmembrane region" description="Helical" evidence="7">
    <location>
        <begin position="81"/>
        <end position="99"/>
    </location>
</feature>
<dbReference type="PROSITE" id="PS50850">
    <property type="entry name" value="MFS"/>
    <property type="match status" value="1"/>
</dbReference>
<dbReference type="PANTHER" id="PTHR43045">
    <property type="entry name" value="SHIKIMATE TRANSPORTER"/>
    <property type="match status" value="1"/>
</dbReference>